<proteinExistence type="predicted"/>
<feature type="compositionally biased region" description="Basic and acidic residues" evidence="1">
    <location>
        <begin position="204"/>
        <end position="219"/>
    </location>
</feature>
<evidence type="ECO:0000313" key="3">
    <source>
        <dbReference type="Proteomes" id="UP000178121"/>
    </source>
</evidence>
<gene>
    <name evidence="2" type="ORF">A2849_03880</name>
</gene>
<name>A0A1G2MC78_9BACT</name>
<dbReference type="Proteomes" id="UP000178121">
    <property type="component" value="Unassembled WGS sequence"/>
</dbReference>
<comment type="caution">
    <text evidence="2">The sequence shown here is derived from an EMBL/GenBank/DDBJ whole genome shotgun (WGS) entry which is preliminary data.</text>
</comment>
<feature type="compositionally biased region" description="Basic and acidic residues" evidence="1">
    <location>
        <begin position="41"/>
        <end position="50"/>
    </location>
</feature>
<feature type="region of interest" description="Disordered" evidence="1">
    <location>
        <begin position="196"/>
        <end position="242"/>
    </location>
</feature>
<accession>A0A1G2MC78</accession>
<organism evidence="2 3">
    <name type="scientific">Candidatus Taylorbacteria bacterium RIFCSPHIGHO2_01_FULL_51_15</name>
    <dbReference type="NCBI Taxonomy" id="1802304"/>
    <lineage>
        <taxon>Bacteria</taxon>
        <taxon>Candidatus Tayloriibacteriota</taxon>
    </lineage>
</organism>
<dbReference type="AlphaFoldDB" id="A0A1G2MC78"/>
<protein>
    <submittedName>
        <fullName evidence="2">Uncharacterized protein</fullName>
    </submittedName>
</protein>
<evidence type="ECO:0000256" key="1">
    <source>
        <dbReference type="SAM" id="MobiDB-lite"/>
    </source>
</evidence>
<dbReference type="EMBL" id="MHRI01000007">
    <property type="protein sequence ID" value="OHA21535.1"/>
    <property type="molecule type" value="Genomic_DNA"/>
</dbReference>
<evidence type="ECO:0000313" key="2">
    <source>
        <dbReference type="EMBL" id="OHA21535.1"/>
    </source>
</evidence>
<sequence>MTKAEGSGFELPEKPPTFDLSDESPDPEDVVLPSSGQHIDSAAKEREKSPTVHPTGEGVLPKAVEKKPEEKILPVSQKNVPERTRTSAEEKARAFNDYFKPVKTGTQLIDLIVDMPYSSKLQEIMSVRQLETFAGQFHKKVLAFFRDFEEGKEAKTMEELEKAGEDFISSEKIPSGCRTAIRAIVNADIQKKLQPKAEALAPEAAREVKTEGSASEKPKPLSAAQIVENYRKRKEAEKKEKA</sequence>
<feature type="compositionally biased region" description="Basic and acidic residues" evidence="1">
    <location>
        <begin position="63"/>
        <end position="72"/>
    </location>
</feature>
<feature type="region of interest" description="Disordered" evidence="1">
    <location>
        <begin position="1"/>
        <end position="88"/>
    </location>
</feature>
<feature type="compositionally biased region" description="Acidic residues" evidence="1">
    <location>
        <begin position="20"/>
        <end position="29"/>
    </location>
</feature>
<reference evidence="2 3" key="1">
    <citation type="journal article" date="2016" name="Nat. Commun.">
        <title>Thousands of microbial genomes shed light on interconnected biogeochemical processes in an aquifer system.</title>
        <authorList>
            <person name="Anantharaman K."/>
            <person name="Brown C.T."/>
            <person name="Hug L.A."/>
            <person name="Sharon I."/>
            <person name="Castelle C.J."/>
            <person name="Probst A.J."/>
            <person name="Thomas B.C."/>
            <person name="Singh A."/>
            <person name="Wilkins M.J."/>
            <person name="Karaoz U."/>
            <person name="Brodie E.L."/>
            <person name="Williams K.H."/>
            <person name="Hubbard S.S."/>
            <person name="Banfield J.F."/>
        </authorList>
    </citation>
    <scope>NUCLEOTIDE SEQUENCE [LARGE SCALE GENOMIC DNA]</scope>
</reference>